<keyword evidence="3 7" id="KW-0375">Hydrogen ion transport</keyword>
<gene>
    <name evidence="7 8" type="primary">atpH</name>
    <name evidence="8" type="ORF">HMPREF9555_00657</name>
</gene>
<dbReference type="Pfam" id="PF00213">
    <property type="entry name" value="OSCP"/>
    <property type="match status" value="1"/>
</dbReference>
<dbReference type="HOGENOM" id="CLU_085114_1_1_9"/>
<dbReference type="PANTHER" id="PTHR11910">
    <property type="entry name" value="ATP SYNTHASE DELTA CHAIN"/>
    <property type="match status" value="1"/>
</dbReference>
<accession>E7N106</accession>
<evidence type="ECO:0000256" key="1">
    <source>
        <dbReference type="ARBA" id="ARBA00004370"/>
    </source>
</evidence>
<keyword evidence="7" id="KW-1003">Cell membrane</keyword>
<evidence type="ECO:0000256" key="6">
    <source>
        <dbReference type="ARBA" id="ARBA00023310"/>
    </source>
</evidence>
<dbReference type="GO" id="GO:0016787">
    <property type="term" value="F:hydrolase activity"/>
    <property type="evidence" value="ECO:0007669"/>
    <property type="project" value="UniProtKB-KW"/>
</dbReference>
<dbReference type="GO" id="GO:0046933">
    <property type="term" value="F:proton-transporting ATP synthase activity, rotational mechanism"/>
    <property type="evidence" value="ECO:0007669"/>
    <property type="project" value="UniProtKB-UniRule"/>
</dbReference>
<dbReference type="PRINTS" id="PR00125">
    <property type="entry name" value="ATPASEDELTA"/>
</dbReference>
<dbReference type="NCBIfam" id="NF004403">
    <property type="entry name" value="PRK05758.2-4"/>
    <property type="match status" value="1"/>
</dbReference>
<name>E7N106_9FIRM</name>
<reference evidence="8 9" key="1">
    <citation type="submission" date="2010-08" db="EMBL/GenBank/DDBJ databases">
        <authorList>
            <person name="Weinstock G."/>
            <person name="Sodergren E."/>
            <person name="Clifton S."/>
            <person name="Fulton L."/>
            <person name="Fulton B."/>
            <person name="Courtney L."/>
            <person name="Fronick C."/>
            <person name="Harrison M."/>
            <person name="Strong C."/>
            <person name="Farmer C."/>
            <person name="Delahaunty K."/>
            <person name="Markovic C."/>
            <person name="Hall O."/>
            <person name="Minx P."/>
            <person name="Tomlinson C."/>
            <person name="Mitreva M."/>
            <person name="Hou S."/>
            <person name="Chen J."/>
            <person name="Wollam A."/>
            <person name="Pepin K.H."/>
            <person name="Johnson M."/>
            <person name="Bhonagiri V."/>
            <person name="Zhang X."/>
            <person name="Suruliraj S."/>
            <person name="Warren W."/>
            <person name="Chinwalla A."/>
            <person name="Mardis E.R."/>
            <person name="Wilson R.K."/>
        </authorList>
    </citation>
    <scope>NUCLEOTIDE SEQUENCE [LARGE SCALE GENOMIC DNA]</scope>
    <source>
        <strain evidence="8 9">F0399</strain>
    </source>
</reference>
<keyword evidence="6 7" id="KW-0066">ATP synthesis</keyword>
<evidence type="ECO:0000256" key="2">
    <source>
        <dbReference type="ARBA" id="ARBA00022448"/>
    </source>
</evidence>
<evidence type="ECO:0000313" key="8">
    <source>
        <dbReference type="EMBL" id="EFW30115.1"/>
    </source>
</evidence>
<proteinExistence type="inferred from homology"/>
<comment type="function">
    <text evidence="7">This protein is part of the stalk that links CF(0) to CF(1). It either transmits conformational changes from CF(0) to CF(1) or is implicated in proton conduction.</text>
</comment>
<dbReference type="InterPro" id="IPR000711">
    <property type="entry name" value="ATPase_OSCP/dsu"/>
</dbReference>
<sequence>MLNMELARKYARAIFELACEEDKLKEFGEDIAKVQRLYTDCPELKSYLSNPNFQPEDKKSLLKEIFEGGVHEHVLNFLLLLVDKRRMHVFEAISAIFNELSNEKLGIAVADITTAGEPDETQLEELRKKLESVTGKQVSLRRHRDPSLIGGVVVRIGDRRIDGSIKGRLEAMTAELMAN</sequence>
<evidence type="ECO:0000256" key="5">
    <source>
        <dbReference type="ARBA" id="ARBA00023136"/>
    </source>
</evidence>
<keyword evidence="2 7" id="KW-0813">Transport</keyword>
<comment type="subcellular location">
    <subcellularLocation>
        <location evidence="7">Cell membrane</location>
        <topology evidence="7">Peripheral membrane protein</topology>
    </subcellularLocation>
    <subcellularLocation>
        <location evidence="1">Membrane</location>
    </subcellularLocation>
</comment>
<comment type="function">
    <text evidence="7">F(1)F(0) ATP synthase produces ATP from ADP in the presence of a proton or sodium gradient. F-type ATPases consist of two structural domains, F(1) containing the extramembraneous catalytic core and F(0) containing the membrane proton channel, linked together by a central stalk and a peripheral stalk. During catalysis, ATP synthesis in the catalytic domain of F(1) is coupled via a rotary mechanism of the central stalk subunits to proton translocation.</text>
</comment>
<dbReference type="AlphaFoldDB" id="E7N106"/>
<evidence type="ECO:0000256" key="4">
    <source>
        <dbReference type="ARBA" id="ARBA00023065"/>
    </source>
</evidence>
<dbReference type="STRING" id="749551.HMPREF9555_00657"/>
<keyword evidence="7" id="KW-0139">CF(1)</keyword>
<dbReference type="NCBIfam" id="TIGR01145">
    <property type="entry name" value="ATP_synt_delta"/>
    <property type="match status" value="1"/>
</dbReference>
<dbReference type="GO" id="GO:0005886">
    <property type="term" value="C:plasma membrane"/>
    <property type="evidence" value="ECO:0007669"/>
    <property type="project" value="UniProtKB-SubCell"/>
</dbReference>
<dbReference type="GO" id="GO:0045259">
    <property type="term" value="C:proton-transporting ATP synthase complex"/>
    <property type="evidence" value="ECO:0007669"/>
    <property type="project" value="UniProtKB-KW"/>
</dbReference>
<dbReference type="NCBIfam" id="NF004402">
    <property type="entry name" value="PRK05758.2-2"/>
    <property type="match status" value="1"/>
</dbReference>
<comment type="similarity">
    <text evidence="7">Belongs to the ATPase delta chain family.</text>
</comment>
<dbReference type="InterPro" id="IPR026015">
    <property type="entry name" value="ATP_synth_OSCP/delta_N_sf"/>
</dbReference>
<keyword evidence="9" id="KW-1185">Reference proteome</keyword>
<evidence type="ECO:0000256" key="7">
    <source>
        <dbReference type="HAMAP-Rule" id="MF_01416"/>
    </source>
</evidence>
<dbReference type="SUPFAM" id="SSF47928">
    <property type="entry name" value="N-terminal domain of the delta subunit of the F1F0-ATP synthase"/>
    <property type="match status" value="1"/>
</dbReference>
<organism evidence="8 9">
    <name type="scientific">Selenomonas artemidis F0399</name>
    <dbReference type="NCBI Taxonomy" id="749551"/>
    <lineage>
        <taxon>Bacteria</taxon>
        <taxon>Bacillati</taxon>
        <taxon>Bacillota</taxon>
        <taxon>Negativicutes</taxon>
        <taxon>Selenomonadales</taxon>
        <taxon>Selenomonadaceae</taxon>
        <taxon>Selenomonas</taxon>
    </lineage>
</organism>
<dbReference type="Gene3D" id="1.10.520.20">
    <property type="entry name" value="N-terminal domain of the delta subunit of the F1F0-ATP synthase"/>
    <property type="match status" value="1"/>
</dbReference>
<dbReference type="EMBL" id="AECV01000008">
    <property type="protein sequence ID" value="EFW30115.1"/>
    <property type="molecule type" value="Genomic_DNA"/>
</dbReference>
<keyword evidence="8" id="KW-0378">Hydrolase</keyword>
<keyword evidence="4 7" id="KW-0406">Ion transport</keyword>
<evidence type="ECO:0000256" key="3">
    <source>
        <dbReference type="ARBA" id="ARBA00022781"/>
    </source>
</evidence>
<protein>
    <recommendedName>
        <fullName evidence="7">ATP synthase subunit delta</fullName>
    </recommendedName>
    <alternativeName>
        <fullName evidence="7">ATP synthase F(1) sector subunit delta</fullName>
    </alternativeName>
    <alternativeName>
        <fullName evidence="7">F-type ATPase subunit delta</fullName>
        <shortName evidence="7">F-ATPase subunit delta</shortName>
    </alternativeName>
</protein>
<dbReference type="HAMAP" id="MF_01416">
    <property type="entry name" value="ATP_synth_delta_bact"/>
    <property type="match status" value="1"/>
</dbReference>
<dbReference type="RefSeq" id="WP_009349335.1">
    <property type="nucleotide sequence ID" value="NZ_GL638132.1"/>
</dbReference>
<comment type="caution">
    <text evidence="8">The sequence shown here is derived from an EMBL/GenBank/DDBJ whole genome shotgun (WGS) entry which is preliminary data.</text>
</comment>
<dbReference type="Proteomes" id="UP000004633">
    <property type="component" value="Unassembled WGS sequence"/>
</dbReference>
<evidence type="ECO:0000313" key="9">
    <source>
        <dbReference type="Proteomes" id="UP000004633"/>
    </source>
</evidence>
<keyword evidence="5 7" id="KW-0472">Membrane</keyword>